<sequence>MKAPVSWIKEYVDLPADVTTEALTDRLTMLGLKLEAIETAGAGIEGPLVVGRVLSKEPEPQKNGKTINWCSVDVGDANGTGEPQGIVCGAHNFAPGDKVVVILPGGVLPGNFEISARKTYGHLSAGMICSARELGLGEDHDGIIVLPADAPEPGTDARGVLGFGEEIIEFEINPDRAYALSLRGVAREAALAFFDGHRGAPFRDPAQLDYPQADGAGHPVVLQDADGCPYFVARTVTGFYPSAPTPAFIKERLEAVGVRSISLAVDVTNYVMFELGQPIHAYDRAKLQGPIVVRRAQEGEKLTTLDDVVRELSPEDLLITDDSGPIGLAGVMGGASTEISAATTDIVVEAAHFEPTSVFRTQRRHKLPSEASKRFERGVDPLLPPVAAQRVVELLVEHGGGTADTGVTVAGAPPRPGEITMPVDLPARISGIDIDDATTVADLEAIGCRVTVTGGTLTAQVPTYRPDLTDPYDLVEEVVRIVGYDKVPSILPRRATGRGLTREQRLRRRVGRVLAGAGAIEVVSFPFVSDASFDQLGLPADDPRRNTVGLANPLSAEAPAYTTTVLPGLLEAAGRNLGRGAPGVALFETQIVAMPAGNGPAPIYGVDRRPTGEELDALEHAIPTQWAELGVVLAGEQERGGWWGEARTTGWDDAIAAVRRLADDLAVEVTVESAAVMPWHPGRCARIVSGDLTLGFAGELHPTVCRAFGLPERSAAAVVDLDTLMRIAPDAVPGPEFSTYPVAKEDVALVVDESVTAGAVESALREGAGPLLESVRLFDVYAGAQIGEGRKSLAFALRFRAPDRTLAEGEAGAARDAAVARAAELTGAVQRA</sequence>
<dbReference type="RefSeq" id="WP_091125353.1">
    <property type="nucleotide sequence ID" value="NZ_FOLB01000011.1"/>
</dbReference>
<gene>
    <name evidence="15" type="primary">pheT</name>
    <name evidence="20" type="ORF">SAMN04487968_111142</name>
</gene>
<keyword evidence="4 15" id="KW-0963">Cytoplasm</keyword>
<dbReference type="FunFam" id="3.30.930.10:FF:000130">
    <property type="entry name" value="Phenylalanine--tRNA ligase beta subunit"/>
    <property type="match status" value="1"/>
</dbReference>
<feature type="binding site" evidence="15">
    <location>
        <position position="476"/>
    </location>
    <ligand>
        <name>Mg(2+)</name>
        <dbReference type="ChEBI" id="CHEBI:18420"/>
        <note>shared with alpha subunit</note>
    </ligand>
</feature>
<evidence type="ECO:0000256" key="5">
    <source>
        <dbReference type="ARBA" id="ARBA00022555"/>
    </source>
</evidence>
<accession>A0A1I1M5H0</accession>
<dbReference type="Gene3D" id="3.30.70.380">
    <property type="entry name" value="Ferrodoxin-fold anticodon-binding domain"/>
    <property type="match status" value="1"/>
</dbReference>
<evidence type="ECO:0000256" key="4">
    <source>
        <dbReference type="ARBA" id="ARBA00022490"/>
    </source>
</evidence>
<feature type="binding site" evidence="15">
    <location>
        <position position="473"/>
    </location>
    <ligand>
        <name>Mg(2+)</name>
        <dbReference type="ChEBI" id="CHEBI:18420"/>
        <note>shared with alpha subunit</note>
    </ligand>
</feature>
<dbReference type="PANTHER" id="PTHR10947">
    <property type="entry name" value="PHENYLALANYL-TRNA SYNTHETASE BETA CHAIN AND LEUCINE-RICH REPEAT-CONTAINING PROTEIN 47"/>
    <property type="match status" value="1"/>
</dbReference>
<dbReference type="GO" id="GO:0005524">
    <property type="term" value="F:ATP binding"/>
    <property type="evidence" value="ECO:0007669"/>
    <property type="project" value="UniProtKB-UniRule"/>
</dbReference>
<keyword evidence="7 15" id="KW-0479">Metal-binding</keyword>
<dbReference type="NCBIfam" id="TIGR00472">
    <property type="entry name" value="pheT_bact"/>
    <property type="match status" value="1"/>
</dbReference>
<dbReference type="InterPro" id="IPR045060">
    <property type="entry name" value="Phe-tRNA-ligase_IIc_bsu"/>
</dbReference>
<keyword evidence="5 16" id="KW-0820">tRNA-binding</keyword>
<evidence type="ECO:0000256" key="8">
    <source>
        <dbReference type="ARBA" id="ARBA00022741"/>
    </source>
</evidence>
<evidence type="ECO:0000256" key="15">
    <source>
        <dbReference type="HAMAP-Rule" id="MF_00283"/>
    </source>
</evidence>
<comment type="subcellular location">
    <subcellularLocation>
        <location evidence="1 15">Cytoplasm</location>
    </subcellularLocation>
</comment>
<evidence type="ECO:0000259" key="18">
    <source>
        <dbReference type="PROSITE" id="PS51447"/>
    </source>
</evidence>
<dbReference type="InterPro" id="IPR009061">
    <property type="entry name" value="DNA-bd_dom_put_sf"/>
</dbReference>
<dbReference type="InterPro" id="IPR005146">
    <property type="entry name" value="B3/B4_tRNA-bd"/>
</dbReference>
<evidence type="ECO:0000313" key="20">
    <source>
        <dbReference type="EMBL" id="SFC79992.1"/>
    </source>
</evidence>
<dbReference type="InterPro" id="IPR045864">
    <property type="entry name" value="aa-tRNA-synth_II/BPL/LPL"/>
</dbReference>
<name>A0A1I1M5H0_9ACTN</name>
<organism evidence="20 21">
    <name type="scientific">Nocardioides terrae</name>
    <dbReference type="NCBI Taxonomy" id="574651"/>
    <lineage>
        <taxon>Bacteria</taxon>
        <taxon>Bacillati</taxon>
        <taxon>Actinomycetota</taxon>
        <taxon>Actinomycetes</taxon>
        <taxon>Propionibacteriales</taxon>
        <taxon>Nocardioidaceae</taxon>
        <taxon>Nocardioides</taxon>
    </lineage>
</organism>
<dbReference type="CDD" id="cd02796">
    <property type="entry name" value="tRNA_bind_bactPheRS"/>
    <property type="match status" value="1"/>
</dbReference>
<keyword evidence="8 15" id="KW-0547">Nucleotide-binding</keyword>
<dbReference type="Gene3D" id="3.30.56.10">
    <property type="match status" value="2"/>
</dbReference>
<evidence type="ECO:0000256" key="1">
    <source>
        <dbReference type="ARBA" id="ARBA00004496"/>
    </source>
</evidence>
<evidence type="ECO:0000256" key="12">
    <source>
        <dbReference type="ARBA" id="ARBA00022917"/>
    </source>
</evidence>
<dbReference type="InterPro" id="IPR005121">
    <property type="entry name" value="Fdx_antiC-bd"/>
</dbReference>
<dbReference type="SUPFAM" id="SSF46955">
    <property type="entry name" value="Putative DNA-binding domain"/>
    <property type="match status" value="1"/>
</dbReference>
<evidence type="ECO:0000256" key="13">
    <source>
        <dbReference type="ARBA" id="ARBA00023146"/>
    </source>
</evidence>
<dbReference type="FunFam" id="3.50.40.10:FF:000001">
    <property type="entry name" value="Phenylalanine--tRNA ligase beta subunit"/>
    <property type="match status" value="1"/>
</dbReference>
<dbReference type="EC" id="6.1.1.20" evidence="15"/>
<evidence type="ECO:0000256" key="7">
    <source>
        <dbReference type="ARBA" id="ARBA00022723"/>
    </source>
</evidence>
<comment type="cofactor">
    <cofactor evidence="15">
        <name>Mg(2+)</name>
        <dbReference type="ChEBI" id="CHEBI:18420"/>
    </cofactor>
    <text evidence="15">Binds 2 magnesium ions per tetramer.</text>
</comment>
<dbReference type="EMBL" id="FOLB01000011">
    <property type="protein sequence ID" value="SFC79992.1"/>
    <property type="molecule type" value="Genomic_DNA"/>
</dbReference>
<evidence type="ECO:0000259" key="17">
    <source>
        <dbReference type="PROSITE" id="PS50886"/>
    </source>
</evidence>
<keyword evidence="9 15" id="KW-0067">ATP-binding</keyword>
<dbReference type="SUPFAM" id="SSF50249">
    <property type="entry name" value="Nucleic acid-binding proteins"/>
    <property type="match status" value="1"/>
</dbReference>
<dbReference type="GO" id="GO:0000049">
    <property type="term" value="F:tRNA binding"/>
    <property type="evidence" value="ECO:0007669"/>
    <property type="project" value="UniProtKB-UniRule"/>
</dbReference>
<evidence type="ECO:0000256" key="9">
    <source>
        <dbReference type="ARBA" id="ARBA00022840"/>
    </source>
</evidence>
<dbReference type="InterPro" id="IPR036690">
    <property type="entry name" value="Fdx_antiC-bd_sf"/>
</dbReference>
<dbReference type="GO" id="GO:0000287">
    <property type="term" value="F:magnesium ion binding"/>
    <property type="evidence" value="ECO:0007669"/>
    <property type="project" value="UniProtKB-UniRule"/>
</dbReference>
<keyword evidence="12 15" id="KW-0648">Protein biosynthesis</keyword>
<dbReference type="Pfam" id="PF01588">
    <property type="entry name" value="tRNA_bind"/>
    <property type="match status" value="1"/>
</dbReference>
<dbReference type="SMART" id="SM00896">
    <property type="entry name" value="FDX-ACB"/>
    <property type="match status" value="1"/>
</dbReference>
<dbReference type="InterPro" id="IPR020825">
    <property type="entry name" value="Phe-tRNA_synthase-like_B3/B4"/>
</dbReference>
<dbReference type="PROSITE" id="PS51447">
    <property type="entry name" value="FDX_ACB"/>
    <property type="match status" value="1"/>
</dbReference>
<dbReference type="Pfam" id="PF17759">
    <property type="entry name" value="tRNA_synthFbeta"/>
    <property type="match status" value="1"/>
</dbReference>
<evidence type="ECO:0000256" key="11">
    <source>
        <dbReference type="ARBA" id="ARBA00022884"/>
    </source>
</evidence>
<comment type="similarity">
    <text evidence="2 15">Belongs to the phenylalanyl-tRNA synthetase beta subunit family. Type 1 subfamily.</text>
</comment>
<keyword evidence="21" id="KW-1185">Reference proteome</keyword>
<dbReference type="Gene3D" id="3.30.930.10">
    <property type="entry name" value="Bira Bifunctional Protein, Domain 2"/>
    <property type="match status" value="1"/>
</dbReference>
<evidence type="ECO:0000256" key="10">
    <source>
        <dbReference type="ARBA" id="ARBA00022842"/>
    </source>
</evidence>
<dbReference type="SUPFAM" id="SSF54991">
    <property type="entry name" value="Anticodon-binding domain of PheRS"/>
    <property type="match status" value="1"/>
</dbReference>
<evidence type="ECO:0000256" key="6">
    <source>
        <dbReference type="ARBA" id="ARBA00022598"/>
    </source>
</evidence>
<dbReference type="SUPFAM" id="SSF56037">
    <property type="entry name" value="PheT/TilS domain"/>
    <property type="match status" value="1"/>
</dbReference>
<evidence type="ECO:0000256" key="2">
    <source>
        <dbReference type="ARBA" id="ARBA00008653"/>
    </source>
</evidence>
<keyword evidence="6 15" id="KW-0436">Ligase</keyword>
<dbReference type="Gene3D" id="2.40.50.140">
    <property type="entry name" value="Nucleic acid-binding proteins"/>
    <property type="match status" value="1"/>
</dbReference>
<dbReference type="PROSITE" id="PS50886">
    <property type="entry name" value="TRBD"/>
    <property type="match status" value="1"/>
</dbReference>
<dbReference type="Pfam" id="PF03484">
    <property type="entry name" value="B5"/>
    <property type="match status" value="1"/>
</dbReference>
<reference evidence="20 21" key="1">
    <citation type="submission" date="2016-10" db="EMBL/GenBank/DDBJ databases">
        <authorList>
            <person name="de Groot N.N."/>
        </authorList>
    </citation>
    <scope>NUCLEOTIDE SEQUENCE [LARGE SCALE GENOMIC DNA]</scope>
    <source>
        <strain evidence="20 21">CGMCC 1.7056</strain>
    </source>
</reference>
<feature type="binding site" evidence="15">
    <location>
        <position position="467"/>
    </location>
    <ligand>
        <name>Mg(2+)</name>
        <dbReference type="ChEBI" id="CHEBI:18420"/>
        <note>shared with alpha subunit</note>
    </ligand>
</feature>
<dbReference type="OrthoDB" id="9805455at2"/>
<dbReference type="InterPro" id="IPR041616">
    <property type="entry name" value="PheRS_beta_core"/>
</dbReference>
<dbReference type="PROSITE" id="PS51483">
    <property type="entry name" value="B5"/>
    <property type="match status" value="1"/>
</dbReference>
<dbReference type="SMART" id="SM00873">
    <property type="entry name" value="B3_4"/>
    <property type="match status" value="1"/>
</dbReference>
<evidence type="ECO:0000256" key="3">
    <source>
        <dbReference type="ARBA" id="ARBA00011209"/>
    </source>
</evidence>
<keyword evidence="10 15" id="KW-0460">Magnesium</keyword>
<protein>
    <recommendedName>
        <fullName evidence="15">Phenylalanine--tRNA ligase beta subunit</fullName>
        <ecNumber evidence="15">6.1.1.20</ecNumber>
    </recommendedName>
    <alternativeName>
        <fullName evidence="15">Phenylalanyl-tRNA synthetase beta subunit</fullName>
        <shortName evidence="15">PheRS</shortName>
    </alternativeName>
</protein>
<evidence type="ECO:0000259" key="19">
    <source>
        <dbReference type="PROSITE" id="PS51483"/>
    </source>
</evidence>
<dbReference type="AlphaFoldDB" id="A0A1I1M5H0"/>
<dbReference type="HAMAP" id="MF_00283">
    <property type="entry name" value="Phe_tRNA_synth_beta1"/>
    <property type="match status" value="1"/>
</dbReference>
<dbReference type="Pfam" id="PF03483">
    <property type="entry name" value="B3_4"/>
    <property type="match status" value="1"/>
</dbReference>
<dbReference type="InterPro" id="IPR004532">
    <property type="entry name" value="Phe-tRNA-ligase_IIc_bsu_bact"/>
</dbReference>
<dbReference type="SUPFAM" id="SSF55681">
    <property type="entry name" value="Class II aaRS and biotin synthetases"/>
    <property type="match status" value="1"/>
</dbReference>
<dbReference type="InterPro" id="IPR033714">
    <property type="entry name" value="tRNA_bind_bactPheRS"/>
</dbReference>
<feature type="domain" description="FDX-ACB" evidence="18">
    <location>
        <begin position="738"/>
        <end position="831"/>
    </location>
</feature>
<feature type="domain" description="B5" evidence="19">
    <location>
        <begin position="414"/>
        <end position="489"/>
    </location>
</feature>
<dbReference type="Gene3D" id="3.50.40.10">
    <property type="entry name" value="Phenylalanyl-trna Synthetase, Chain B, domain 3"/>
    <property type="match status" value="1"/>
</dbReference>
<dbReference type="PANTHER" id="PTHR10947:SF0">
    <property type="entry name" value="PHENYLALANINE--TRNA LIGASE BETA SUBUNIT"/>
    <property type="match status" value="1"/>
</dbReference>
<dbReference type="FunFam" id="3.30.70.380:FF:000001">
    <property type="entry name" value="Phenylalanine--tRNA ligase beta subunit"/>
    <property type="match status" value="1"/>
</dbReference>
<evidence type="ECO:0000256" key="16">
    <source>
        <dbReference type="PROSITE-ProRule" id="PRU00209"/>
    </source>
</evidence>
<dbReference type="InterPro" id="IPR002547">
    <property type="entry name" value="tRNA-bd_dom"/>
</dbReference>
<evidence type="ECO:0000256" key="14">
    <source>
        <dbReference type="ARBA" id="ARBA00049255"/>
    </source>
</evidence>
<dbReference type="InterPro" id="IPR012340">
    <property type="entry name" value="NA-bd_OB-fold"/>
</dbReference>
<dbReference type="STRING" id="574651.SAMN04487968_111142"/>
<comment type="catalytic activity">
    <reaction evidence="14 15">
        <text>tRNA(Phe) + L-phenylalanine + ATP = L-phenylalanyl-tRNA(Phe) + AMP + diphosphate + H(+)</text>
        <dbReference type="Rhea" id="RHEA:19413"/>
        <dbReference type="Rhea" id="RHEA-COMP:9668"/>
        <dbReference type="Rhea" id="RHEA-COMP:9699"/>
        <dbReference type="ChEBI" id="CHEBI:15378"/>
        <dbReference type="ChEBI" id="CHEBI:30616"/>
        <dbReference type="ChEBI" id="CHEBI:33019"/>
        <dbReference type="ChEBI" id="CHEBI:58095"/>
        <dbReference type="ChEBI" id="CHEBI:78442"/>
        <dbReference type="ChEBI" id="CHEBI:78531"/>
        <dbReference type="ChEBI" id="CHEBI:456215"/>
        <dbReference type="EC" id="6.1.1.20"/>
    </reaction>
</comment>
<evidence type="ECO:0000313" key="21">
    <source>
        <dbReference type="Proteomes" id="UP000198832"/>
    </source>
</evidence>
<dbReference type="Pfam" id="PF03147">
    <property type="entry name" value="FDX-ACB"/>
    <property type="match status" value="1"/>
</dbReference>
<dbReference type="GO" id="GO:0004826">
    <property type="term" value="F:phenylalanine-tRNA ligase activity"/>
    <property type="evidence" value="ECO:0007669"/>
    <property type="project" value="UniProtKB-UniRule"/>
</dbReference>
<dbReference type="SMART" id="SM00874">
    <property type="entry name" value="B5"/>
    <property type="match status" value="1"/>
</dbReference>
<feature type="domain" description="TRNA-binding" evidence="17">
    <location>
        <begin position="42"/>
        <end position="158"/>
    </location>
</feature>
<dbReference type="InterPro" id="IPR005147">
    <property type="entry name" value="tRNA_synthase_B5-dom"/>
</dbReference>
<keyword evidence="11 16" id="KW-0694">RNA-binding</keyword>
<keyword evidence="13 15" id="KW-0030">Aminoacyl-tRNA synthetase</keyword>
<comment type="subunit">
    <text evidence="3 15">Tetramer of two alpha and two beta subunits.</text>
</comment>
<dbReference type="Proteomes" id="UP000198832">
    <property type="component" value="Unassembled WGS sequence"/>
</dbReference>
<dbReference type="GO" id="GO:0009328">
    <property type="term" value="C:phenylalanine-tRNA ligase complex"/>
    <property type="evidence" value="ECO:0007669"/>
    <property type="project" value="TreeGrafter"/>
</dbReference>
<proteinExistence type="inferred from homology"/>
<feature type="binding site" evidence="15">
    <location>
        <position position="477"/>
    </location>
    <ligand>
        <name>Mg(2+)</name>
        <dbReference type="ChEBI" id="CHEBI:18420"/>
        <note>shared with alpha subunit</note>
    </ligand>
</feature>
<dbReference type="CDD" id="cd00769">
    <property type="entry name" value="PheRS_beta_core"/>
    <property type="match status" value="1"/>
</dbReference>
<dbReference type="GO" id="GO:0006432">
    <property type="term" value="P:phenylalanyl-tRNA aminoacylation"/>
    <property type="evidence" value="ECO:0007669"/>
    <property type="project" value="UniProtKB-UniRule"/>
</dbReference>